<evidence type="ECO:0000256" key="4">
    <source>
        <dbReference type="ARBA" id="ARBA00022792"/>
    </source>
</evidence>
<organism evidence="12">
    <name type="scientific">Culicoides sonorensis</name>
    <name type="common">Biting midge</name>
    <dbReference type="NCBI Taxonomy" id="179676"/>
    <lineage>
        <taxon>Eukaryota</taxon>
        <taxon>Metazoa</taxon>
        <taxon>Ecdysozoa</taxon>
        <taxon>Arthropoda</taxon>
        <taxon>Hexapoda</taxon>
        <taxon>Insecta</taxon>
        <taxon>Pterygota</taxon>
        <taxon>Neoptera</taxon>
        <taxon>Endopterygota</taxon>
        <taxon>Diptera</taxon>
        <taxon>Nematocera</taxon>
        <taxon>Chironomoidea</taxon>
        <taxon>Ceratopogonidae</taxon>
        <taxon>Ceratopogoninae</taxon>
        <taxon>Culicoides</taxon>
        <taxon>Monoculicoides</taxon>
    </lineage>
</organism>
<sequence length="187" mass="20658">MNKIFSKVTHYASVVVQVSAVSHCFFEYVLDFVLCSGSSMEPTLYSNNVLVTDRMSPRLGKIDRGDVIIAKNPNIPNQLVCKRIIGLPGDIILAQDTGAVTNNAIEAVADEYLSDEPINGKLPNDKSKDDQSIKYKKVVIPRGYIWIEGDNSVNSSDSRHYGPIPLGLLQSKVLCRIYPFKQIGLIS</sequence>
<protein>
    <recommendedName>
        <fullName evidence="10">Mitochondrial inner membrane protease subunit</fullName>
        <ecNumber evidence="10">3.4.21.-</ecNumber>
    </recommendedName>
</protein>
<keyword evidence="4 10" id="KW-0999">Mitochondrion inner membrane</keyword>
<feature type="active site" evidence="9">
    <location>
        <position position="82"/>
    </location>
</feature>
<dbReference type="GO" id="GO:0006627">
    <property type="term" value="P:protein processing involved in protein targeting to mitochondrion"/>
    <property type="evidence" value="ECO:0007669"/>
    <property type="project" value="TreeGrafter"/>
</dbReference>
<dbReference type="PROSITE" id="PS00501">
    <property type="entry name" value="SPASE_I_1"/>
    <property type="match status" value="1"/>
</dbReference>
<name>A0A336MZM0_CULSO</name>
<gene>
    <name evidence="12" type="primary">CSON010483</name>
</gene>
<dbReference type="PANTHER" id="PTHR12383:SF16">
    <property type="entry name" value="MITOCHONDRIAL INNER MEMBRANE PROTEASE SUBUNIT 1"/>
    <property type="match status" value="1"/>
</dbReference>
<reference evidence="12" key="1">
    <citation type="submission" date="2018-07" db="EMBL/GenBank/DDBJ databases">
        <authorList>
            <person name="Quirk P.G."/>
            <person name="Krulwich T.A."/>
        </authorList>
    </citation>
    <scope>NUCLEOTIDE SEQUENCE</scope>
</reference>
<keyword evidence="6 10" id="KW-0496">Mitochondrion</keyword>
<comment type="subunit">
    <text evidence="2">Heterodimer of 2 subunits, IMMPL1 and IMMPL2.</text>
</comment>
<dbReference type="SUPFAM" id="SSF51306">
    <property type="entry name" value="LexA/Signal peptidase"/>
    <property type="match status" value="1"/>
</dbReference>
<evidence type="ECO:0000256" key="1">
    <source>
        <dbReference type="ARBA" id="ARBA00004273"/>
    </source>
</evidence>
<evidence type="ECO:0000256" key="3">
    <source>
        <dbReference type="ARBA" id="ARBA00022670"/>
    </source>
</evidence>
<dbReference type="InterPro" id="IPR036286">
    <property type="entry name" value="LexA/Signal_pep-like_sf"/>
</dbReference>
<dbReference type="NCBIfam" id="TIGR02227">
    <property type="entry name" value="sigpep_I_bact"/>
    <property type="match status" value="1"/>
</dbReference>
<proteinExistence type="inferred from homology"/>
<dbReference type="OMA" id="QQHYEAM"/>
<dbReference type="VEuPathDB" id="VectorBase:CSON010483"/>
<dbReference type="AlphaFoldDB" id="A0A336MZM0"/>
<evidence type="ECO:0000256" key="2">
    <source>
        <dbReference type="ARBA" id="ARBA00011805"/>
    </source>
</evidence>
<accession>A0A336MZM0</accession>
<evidence type="ECO:0000256" key="8">
    <source>
        <dbReference type="ARBA" id="ARBA00038445"/>
    </source>
</evidence>
<keyword evidence="5 10" id="KW-0378">Hydrolase</keyword>
<dbReference type="PANTHER" id="PTHR12383">
    <property type="entry name" value="PROTEASE FAMILY S26 MITOCHONDRIAL INNER MEMBRANE PROTEASE-RELATED"/>
    <property type="match status" value="1"/>
</dbReference>
<dbReference type="PRINTS" id="PR00727">
    <property type="entry name" value="LEADERPTASE"/>
</dbReference>
<dbReference type="Gene3D" id="2.10.109.10">
    <property type="entry name" value="Umud Fragment, subunit A"/>
    <property type="match status" value="1"/>
</dbReference>
<dbReference type="InterPro" id="IPR000223">
    <property type="entry name" value="Pept_S26A_signal_pept_1"/>
</dbReference>
<dbReference type="CDD" id="cd06530">
    <property type="entry name" value="S26_SPase_I"/>
    <property type="match status" value="1"/>
</dbReference>
<evidence type="ECO:0000256" key="9">
    <source>
        <dbReference type="PIRSR" id="PIRSR600223-1"/>
    </source>
</evidence>
<dbReference type="InterPro" id="IPR052064">
    <property type="entry name" value="Mito_IMP1_subunit"/>
</dbReference>
<keyword evidence="3 10" id="KW-0645">Protease</keyword>
<feature type="domain" description="Peptidase S26" evidence="11">
    <location>
        <begin position="10"/>
        <end position="173"/>
    </location>
</feature>
<dbReference type="InterPro" id="IPR019533">
    <property type="entry name" value="Peptidase_S26"/>
</dbReference>
<dbReference type="EMBL" id="UFQT01004276">
    <property type="protein sequence ID" value="SSX35620.1"/>
    <property type="molecule type" value="Genomic_DNA"/>
</dbReference>
<dbReference type="GO" id="GO:0004252">
    <property type="term" value="F:serine-type endopeptidase activity"/>
    <property type="evidence" value="ECO:0007669"/>
    <property type="project" value="InterPro"/>
</dbReference>
<evidence type="ECO:0000313" key="12">
    <source>
        <dbReference type="EMBL" id="SSX35620.1"/>
    </source>
</evidence>
<evidence type="ECO:0000259" key="11">
    <source>
        <dbReference type="Pfam" id="PF10502"/>
    </source>
</evidence>
<keyword evidence="7" id="KW-0472">Membrane</keyword>
<dbReference type="Pfam" id="PF10502">
    <property type="entry name" value="Peptidase_S26"/>
    <property type="match status" value="1"/>
</dbReference>
<comment type="subcellular location">
    <subcellularLocation>
        <location evidence="1 10">Mitochondrion inner membrane</location>
    </subcellularLocation>
</comment>
<dbReference type="InterPro" id="IPR019758">
    <property type="entry name" value="Pept_S26A_signal_pept_1_CS"/>
</dbReference>
<dbReference type="EC" id="3.4.21.-" evidence="10"/>
<dbReference type="GO" id="GO:0042720">
    <property type="term" value="C:mitochondrial inner membrane peptidase complex"/>
    <property type="evidence" value="ECO:0007669"/>
    <property type="project" value="TreeGrafter"/>
</dbReference>
<dbReference type="InterPro" id="IPR019756">
    <property type="entry name" value="Pept_S26A_signal_pept_1_Ser-AS"/>
</dbReference>
<evidence type="ECO:0000256" key="5">
    <source>
        <dbReference type="ARBA" id="ARBA00022801"/>
    </source>
</evidence>
<evidence type="ECO:0000256" key="7">
    <source>
        <dbReference type="ARBA" id="ARBA00023136"/>
    </source>
</evidence>
<feature type="active site" evidence="9">
    <location>
        <position position="39"/>
    </location>
</feature>
<dbReference type="PROSITE" id="PS00761">
    <property type="entry name" value="SPASE_I_3"/>
    <property type="match status" value="1"/>
</dbReference>
<evidence type="ECO:0000256" key="10">
    <source>
        <dbReference type="RuleBase" id="RU362041"/>
    </source>
</evidence>
<comment type="similarity">
    <text evidence="8">Belongs to the peptidase S26 family. IMP1 subfamily.</text>
</comment>
<evidence type="ECO:0000256" key="6">
    <source>
        <dbReference type="ARBA" id="ARBA00023128"/>
    </source>
</evidence>
<dbReference type="GO" id="GO:0006465">
    <property type="term" value="P:signal peptide processing"/>
    <property type="evidence" value="ECO:0007669"/>
    <property type="project" value="InterPro"/>
</dbReference>